<dbReference type="EMBL" id="VAVZ01000016">
    <property type="protein sequence ID" value="TLP97519.1"/>
    <property type="molecule type" value="Genomic_DNA"/>
</dbReference>
<keyword evidence="1" id="KW-1133">Transmembrane helix</keyword>
<feature type="transmembrane region" description="Helical" evidence="1">
    <location>
        <begin position="39"/>
        <end position="58"/>
    </location>
</feature>
<reference evidence="2 3" key="1">
    <citation type="submission" date="2019-05" db="EMBL/GenBank/DDBJ databases">
        <title>Nesterenkonia sp. GY074 isolated from the Southern Atlantic Ocean.</title>
        <authorList>
            <person name="Zhang G."/>
        </authorList>
    </citation>
    <scope>NUCLEOTIDE SEQUENCE [LARGE SCALE GENOMIC DNA]</scope>
    <source>
        <strain evidence="2 3">GY074</strain>
    </source>
</reference>
<gene>
    <name evidence="2" type="ORF">FEF26_06990</name>
</gene>
<dbReference type="AlphaFoldDB" id="A0A5R9BB52"/>
<evidence type="ECO:0000313" key="3">
    <source>
        <dbReference type="Proteomes" id="UP000310458"/>
    </source>
</evidence>
<keyword evidence="1" id="KW-0812">Transmembrane</keyword>
<protein>
    <submittedName>
        <fullName evidence="2">Uncharacterized protein</fullName>
    </submittedName>
</protein>
<keyword evidence="1" id="KW-0472">Membrane</keyword>
<proteinExistence type="predicted"/>
<dbReference type="Proteomes" id="UP000310458">
    <property type="component" value="Unassembled WGS sequence"/>
</dbReference>
<organism evidence="2 3">
    <name type="scientific">Nesterenkonia salmonea</name>
    <dbReference type="NCBI Taxonomy" id="1804987"/>
    <lineage>
        <taxon>Bacteria</taxon>
        <taxon>Bacillati</taxon>
        <taxon>Actinomycetota</taxon>
        <taxon>Actinomycetes</taxon>
        <taxon>Micrococcales</taxon>
        <taxon>Micrococcaceae</taxon>
        <taxon>Nesterenkonia</taxon>
    </lineage>
</organism>
<sequence>MKTSRAWHIAAGFFFAVTAGGLVVAVSRLHQPELCPLPSLYLGIGGPLMAAVVCYLVGYNQQLSKR</sequence>
<accession>A0A5R9BB52</accession>
<name>A0A5R9BB52_9MICC</name>
<comment type="caution">
    <text evidence="2">The sequence shown here is derived from an EMBL/GenBank/DDBJ whole genome shotgun (WGS) entry which is preliminary data.</text>
</comment>
<keyword evidence="3" id="KW-1185">Reference proteome</keyword>
<evidence type="ECO:0000313" key="2">
    <source>
        <dbReference type="EMBL" id="TLP97519.1"/>
    </source>
</evidence>
<feature type="transmembrane region" description="Helical" evidence="1">
    <location>
        <begin position="7"/>
        <end position="27"/>
    </location>
</feature>
<dbReference type="RefSeq" id="WP_138252828.1">
    <property type="nucleotide sequence ID" value="NZ_VAVZ01000016.1"/>
</dbReference>
<evidence type="ECO:0000256" key="1">
    <source>
        <dbReference type="SAM" id="Phobius"/>
    </source>
</evidence>